<dbReference type="EMBL" id="CP144691">
    <property type="protein sequence ID" value="WVY93066.1"/>
    <property type="molecule type" value="Genomic_DNA"/>
</dbReference>
<dbReference type="PANTHER" id="PTHR14091:SF0">
    <property type="entry name" value="PERIODIC TRYPTOPHAN PROTEIN 1 HOMOLOG"/>
    <property type="match status" value="1"/>
</dbReference>
<sequence>MISSISWIPKGVSKPVLLVDDPSQEEDLEENIPLQSSESTNKDEDVVDLKSLPVNNVVRDNIIQALKDLHMERYDDEDETSDLYYPHNNMDPYLKDQNDSDSEELENMTIYPTDSVIVCARTRVKKVEGSDNEDSFGVVEVWIREDREKNMFLHHVIEISALPLCTAWLDCPLQGGERGNFLAVGSMEPNIEIFNVDVITRDGKGKPCMVLGSTEDVKKKGKLKSTKYKNDGHSDSVLGLAWNKEYRNIIASASADKKVKIWDVVSGKCEITMGHHTKEVQAVAWNHHSPWVLLTGSFDGTVFLKDGRIPSHDGCKWKLNAKVESLAWDPHSEHSFVVSLENGTVRLIDVRTAKSDSTELRATSTIEAHNNKACTSVSYNLSAPNLLATGSEDETVTVKALPLFVYSAGAVKLWDLSHNQPSCVASYSPEVGSVYSVSFSEDNPFLLAIGGSKGNLRVWDTQSYSGISQKYGNYMK</sequence>
<dbReference type="InterPro" id="IPR001680">
    <property type="entry name" value="WD40_rpt"/>
</dbReference>
<evidence type="ECO:0000256" key="2">
    <source>
        <dbReference type="ARBA" id="ARBA00022574"/>
    </source>
</evidence>
<evidence type="ECO:0000256" key="4">
    <source>
        <dbReference type="PROSITE-ProRule" id="PRU00221"/>
    </source>
</evidence>
<evidence type="ECO:0000256" key="5">
    <source>
        <dbReference type="SAM" id="MobiDB-lite"/>
    </source>
</evidence>
<dbReference type="PROSITE" id="PS50294">
    <property type="entry name" value="WD_REPEATS_REGION"/>
    <property type="match status" value="1"/>
</dbReference>
<dbReference type="GO" id="GO:0006364">
    <property type="term" value="P:rRNA processing"/>
    <property type="evidence" value="ECO:0007669"/>
    <property type="project" value="InterPro"/>
</dbReference>
<dbReference type="PROSITE" id="PS50082">
    <property type="entry name" value="WD_REPEATS_2"/>
    <property type="match status" value="2"/>
</dbReference>
<dbReference type="Proteomes" id="UP001374535">
    <property type="component" value="Chromosome 10"/>
</dbReference>
<name>A0AAQ3MLG0_VIGMU</name>
<evidence type="ECO:0000313" key="6">
    <source>
        <dbReference type="EMBL" id="WVY93066.1"/>
    </source>
</evidence>
<dbReference type="Pfam" id="PF00400">
    <property type="entry name" value="WD40"/>
    <property type="match status" value="4"/>
</dbReference>
<evidence type="ECO:0000313" key="7">
    <source>
        <dbReference type="Proteomes" id="UP001374535"/>
    </source>
</evidence>
<protein>
    <recommendedName>
        <fullName evidence="8">Transducin/WD40 repeat-like superfamily protein</fullName>
    </recommendedName>
</protein>
<keyword evidence="3" id="KW-0677">Repeat</keyword>
<dbReference type="PROSITE" id="PS00678">
    <property type="entry name" value="WD_REPEATS_1"/>
    <property type="match status" value="1"/>
</dbReference>
<proteinExistence type="predicted"/>
<feature type="repeat" description="WD" evidence="4">
    <location>
        <begin position="427"/>
        <end position="469"/>
    </location>
</feature>
<gene>
    <name evidence="6" type="ORF">V8G54_032154</name>
</gene>
<evidence type="ECO:0000256" key="3">
    <source>
        <dbReference type="ARBA" id="ARBA00022737"/>
    </source>
</evidence>
<feature type="repeat" description="WD" evidence="4">
    <location>
        <begin position="230"/>
        <end position="272"/>
    </location>
</feature>
<dbReference type="SUPFAM" id="SSF50978">
    <property type="entry name" value="WD40 repeat-like"/>
    <property type="match status" value="1"/>
</dbReference>
<dbReference type="PANTHER" id="PTHR14091">
    <property type="entry name" value="PERIODIC TRYPTOPHAN PROTEIN 1"/>
    <property type="match status" value="1"/>
</dbReference>
<accession>A0AAQ3MLG0</accession>
<dbReference type="Gene3D" id="2.130.10.10">
    <property type="entry name" value="YVTN repeat-like/Quinoprotein amine dehydrogenase"/>
    <property type="match status" value="2"/>
</dbReference>
<organism evidence="6 7">
    <name type="scientific">Vigna mungo</name>
    <name type="common">Black gram</name>
    <name type="synonym">Phaseolus mungo</name>
    <dbReference type="NCBI Taxonomy" id="3915"/>
    <lineage>
        <taxon>Eukaryota</taxon>
        <taxon>Viridiplantae</taxon>
        <taxon>Streptophyta</taxon>
        <taxon>Embryophyta</taxon>
        <taxon>Tracheophyta</taxon>
        <taxon>Spermatophyta</taxon>
        <taxon>Magnoliopsida</taxon>
        <taxon>eudicotyledons</taxon>
        <taxon>Gunneridae</taxon>
        <taxon>Pentapetalae</taxon>
        <taxon>rosids</taxon>
        <taxon>fabids</taxon>
        <taxon>Fabales</taxon>
        <taxon>Fabaceae</taxon>
        <taxon>Papilionoideae</taxon>
        <taxon>50 kb inversion clade</taxon>
        <taxon>NPAAA clade</taxon>
        <taxon>indigoferoid/millettioid clade</taxon>
        <taxon>Phaseoleae</taxon>
        <taxon>Vigna</taxon>
    </lineage>
</organism>
<dbReference type="InterPro" id="IPR036322">
    <property type="entry name" value="WD40_repeat_dom_sf"/>
</dbReference>
<dbReference type="AlphaFoldDB" id="A0AAQ3MLG0"/>
<keyword evidence="1" id="KW-0597">Phosphoprotein</keyword>
<keyword evidence="7" id="KW-1185">Reference proteome</keyword>
<dbReference type="GO" id="GO:0005634">
    <property type="term" value="C:nucleus"/>
    <property type="evidence" value="ECO:0007669"/>
    <property type="project" value="TreeGrafter"/>
</dbReference>
<evidence type="ECO:0008006" key="8">
    <source>
        <dbReference type="Google" id="ProtNLM"/>
    </source>
</evidence>
<dbReference type="InterPro" id="IPR044285">
    <property type="entry name" value="PWP1"/>
</dbReference>
<feature type="region of interest" description="Disordered" evidence="5">
    <location>
        <begin position="23"/>
        <end position="44"/>
    </location>
</feature>
<evidence type="ECO:0000256" key="1">
    <source>
        <dbReference type="ARBA" id="ARBA00022553"/>
    </source>
</evidence>
<reference evidence="6 7" key="1">
    <citation type="journal article" date="2023" name="Life. Sci Alliance">
        <title>Evolutionary insights into 3D genome organization and epigenetic landscape of Vigna mungo.</title>
        <authorList>
            <person name="Junaid A."/>
            <person name="Singh B."/>
            <person name="Bhatia S."/>
        </authorList>
    </citation>
    <scope>NUCLEOTIDE SEQUENCE [LARGE SCALE GENOMIC DNA]</scope>
    <source>
        <strain evidence="6">Urdbean</strain>
    </source>
</reference>
<dbReference type="SMART" id="SM00320">
    <property type="entry name" value="WD40"/>
    <property type="match status" value="5"/>
</dbReference>
<dbReference type="InterPro" id="IPR015943">
    <property type="entry name" value="WD40/YVTN_repeat-like_dom_sf"/>
</dbReference>
<dbReference type="InterPro" id="IPR019775">
    <property type="entry name" value="WD40_repeat_CS"/>
</dbReference>
<keyword evidence="2 4" id="KW-0853">WD repeat</keyword>